<evidence type="ECO:0000313" key="2">
    <source>
        <dbReference type="EMBL" id="WXL29329.1"/>
    </source>
</evidence>
<reference evidence="2" key="1">
    <citation type="submission" date="2024-03" db="EMBL/GenBank/DDBJ databases">
        <title>Complete genome sequence of Mycoplasma felifaucium Z921 isolated from the trachea of a cheetah.</title>
        <authorList>
            <person name="Spergser J."/>
        </authorList>
    </citation>
    <scope>NUCLEOTIDE SEQUENCE [LARGE SCALE GENOMIC DNA]</scope>
    <source>
        <strain evidence="2">Z921</strain>
    </source>
</reference>
<dbReference type="SUPFAM" id="SSF160443">
    <property type="entry name" value="SMR domain-like"/>
    <property type="match status" value="1"/>
</dbReference>
<sequence length="88" mass="10135">MKRKIIDLHSLTVDQAISAVILAYDEAFEDYCDELQIITGHGSGALKTSIEDWLIKENSSYYEDKQSASFIVNINDDFYDDLYDDKFI</sequence>
<dbReference type="RefSeq" id="WP_338822943.1">
    <property type="nucleotide sequence ID" value="NZ_CP148067.1"/>
</dbReference>
<gene>
    <name evidence="2" type="ORF">WG617_01610</name>
</gene>
<dbReference type="InterPro" id="IPR002625">
    <property type="entry name" value="Smr_dom"/>
</dbReference>
<dbReference type="Proteomes" id="UP001477443">
    <property type="component" value="Chromosome"/>
</dbReference>
<organism evidence="2 3">
    <name type="scientific">Mycoplasmopsis felifaucium</name>
    <dbReference type="NCBI Taxonomy" id="35768"/>
    <lineage>
        <taxon>Bacteria</taxon>
        <taxon>Bacillati</taxon>
        <taxon>Mycoplasmatota</taxon>
        <taxon>Mycoplasmoidales</taxon>
        <taxon>Metamycoplasmataceae</taxon>
        <taxon>Mycoplasmopsis</taxon>
    </lineage>
</organism>
<protein>
    <submittedName>
        <fullName evidence="2">Smr/MutS family protein</fullName>
    </submittedName>
</protein>
<dbReference type="EMBL" id="CP148067">
    <property type="protein sequence ID" value="WXL29329.1"/>
    <property type="molecule type" value="Genomic_DNA"/>
</dbReference>
<name>A0ABZ2RYG9_9BACT</name>
<evidence type="ECO:0000259" key="1">
    <source>
        <dbReference type="PROSITE" id="PS50828"/>
    </source>
</evidence>
<feature type="domain" description="Smr" evidence="1">
    <location>
        <begin position="6"/>
        <end position="75"/>
    </location>
</feature>
<dbReference type="Pfam" id="PF01713">
    <property type="entry name" value="Smr"/>
    <property type="match status" value="1"/>
</dbReference>
<dbReference type="PROSITE" id="PS50828">
    <property type="entry name" value="SMR"/>
    <property type="match status" value="1"/>
</dbReference>
<evidence type="ECO:0000313" key="3">
    <source>
        <dbReference type="Proteomes" id="UP001477443"/>
    </source>
</evidence>
<accession>A0ABZ2RYG9</accession>
<proteinExistence type="predicted"/>
<keyword evidence="3" id="KW-1185">Reference proteome</keyword>
<dbReference type="Gene3D" id="3.30.1370.110">
    <property type="match status" value="1"/>
</dbReference>
<dbReference type="InterPro" id="IPR036063">
    <property type="entry name" value="Smr_dom_sf"/>
</dbReference>